<dbReference type="AlphaFoldDB" id="A0A1I3ZIP7"/>
<evidence type="ECO:0000256" key="1">
    <source>
        <dbReference type="ARBA" id="ARBA00004651"/>
    </source>
</evidence>
<dbReference type="Gene3D" id="3.30.70.270">
    <property type="match status" value="1"/>
</dbReference>
<dbReference type="GO" id="GO:0071555">
    <property type="term" value="P:cell wall organization"/>
    <property type="evidence" value="ECO:0007669"/>
    <property type="project" value="InterPro"/>
</dbReference>
<evidence type="ECO:0000256" key="2">
    <source>
        <dbReference type="ARBA" id="ARBA00022475"/>
    </source>
</evidence>
<evidence type="ECO:0000256" key="4">
    <source>
        <dbReference type="ARBA" id="ARBA00022989"/>
    </source>
</evidence>
<dbReference type="Pfam" id="PF00990">
    <property type="entry name" value="GGDEF"/>
    <property type="match status" value="1"/>
</dbReference>
<evidence type="ECO:0000313" key="9">
    <source>
        <dbReference type="Proteomes" id="UP000199589"/>
    </source>
</evidence>
<dbReference type="PROSITE" id="PS50887">
    <property type="entry name" value="GGDEF"/>
    <property type="match status" value="1"/>
</dbReference>
<dbReference type="InterPro" id="IPR029787">
    <property type="entry name" value="Nucleotide_cyclase"/>
</dbReference>
<sequence>MFEDLFVNICIVTTLVFVYMKIRWGNREKSSYPWISHLIDGFCGGILGLFLMQFSIRVTSETLADMRYIPILLMLLFVGKVPAVISAVLIIISRFLFGVNKSSYAAILMITTLLAGYLIIEKIFKNEDNILLKGIYMVIYSNVIVTIFLNYVLSDISILIPLTVIYWTVSSIGGFTSIFLVNYLRRSEYLFRKYENESTVDFLTGLRNVRNFDSIWKYSKELAEKKNKFLSLLMLDIDHFKRINDTYGHGNGDFVLMEVSRIMEEAITKKGSVFRKGGEEFAIILPTYSKSQAIEIAERIRSRVERHQFRIDGNTKLLVTISIGITSFPETTGLIENMVEAADNALYRAKENGRNQISL</sequence>
<keyword evidence="3 6" id="KW-0812">Transmembrane</keyword>
<reference evidence="9" key="1">
    <citation type="submission" date="2016-10" db="EMBL/GenBank/DDBJ databases">
        <authorList>
            <person name="Varghese N."/>
            <person name="Submissions S."/>
        </authorList>
    </citation>
    <scope>NUCLEOTIDE SEQUENCE [LARGE SCALE GENOMIC DNA]</scope>
    <source>
        <strain evidence="9">DSM 16108</strain>
    </source>
</reference>
<feature type="transmembrane region" description="Helical" evidence="6">
    <location>
        <begin position="5"/>
        <end position="22"/>
    </location>
</feature>
<dbReference type="GO" id="GO:0000155">
    <property type="term" value="F:phosphorelay sensor kinase activity"/>
    <property type="evidence" value="ECO:0007669"/>
    <property type="project" value="InterPro"/>
</dbReference>
<dbReference type="GO" id="GO:0005886">
    <property type="term" value="C:plasma membrane"/>
    <property type="evidence" value="ECO:0007669"/>
    <property type="project" value="UniProtKB-SubCell"/>
</dbReference>
<feature type="transmembrane region" description="Helical" evidence="6">
    <location>
        <begin position="103"/>
        <end position="120"/>
    </location>
</feature>
<evidence type="ECO:0000256" key="5">
    <source>
        <dbReference type="ARBA" id="ARBA00023136"/>
    </source>
</evidence>
<feature type="transmembrane region" description="Helical" evidence="6">
    <location>
        <begin position="132"/>
        <end position="152"/>
    </location>
</feature>
<dbReference type="OrthoDB" id="9759607at2"/>
<dbReference type="InterPro" id="IPR000160">
    <property type="entry name" value="GGDEF_dom"/>
</dbReference>
<dbReference type="InterPro" id="IPR011620">
    <property type="entry name" value="Sig_transdc_His_kinase_LytS_TM"/>
</dbReference>
<comment type="subcellular location">
    <subcellularLocation>
        <location evidence="1">Cell membrane</location>
        <topology evidence="1">Multi-pass membrane protein</topology>
    </subcellularLocation>
</comment>
<accession>A0A1I3ZIP7</accession>
<dbReference type="RefSeq" id="WP_091898089.1">
    <property type="nucleotide sequence ID" value="NZ_FOSJ01000034.1"/>
</dbReference>
<name>A0A1I3ZIP7_9LACT</name>
<dbReference type="GO" id="GO:1902201">
    <property type="term" value="P:negative regulation of bacterial-type flagellum-dependent cell motility"/>
    <property type="evidence" value="ECO:0007669"/>
    <property type="project" value="TreeGrafter"/>
</dbReference>
<evidence type="ECO:0000259" key="7">
    <source>
        <dbReference type="PROSITE" id="PS50887"/>
    </source>
</evidence>
<dbReference type="Proteomes" id="UP000199589">
    <property type="component" value="Unassembled WGS sequence"/>
</dbReference>
<dbReference type="FunFam" id="3.30.70.270:FF:000001">
    <property type="entry name" value="Diguanylate cyclase domain protein"/>
    <property type="match status" value="1"/>
</dbReference>
<dbReference type="SUPFAM" id="SSF55073">
    <property type="entry name" value="Nucleotide cyclase"/>
    <property type="match status" value="1"/>
</dbReference>
<keyword evidence="2" id="KW-1003">Cell membrane</keyword>
<keyword evidence="9" id="KW-1185">Reference proteome</keyword>
<dbReference type="SMART" id="SM00267">
    <property type="entry name" value="GGDEF"/>
    <property type="match status" value="1"/>
</dbReference>
<proteinExistence type="predicted"/>
<dbReference type="InterPro" id="IPR050469">
    <property type="entry name" value="Diguanylate_Cyclase"/>
</dbReference>
<dbReference type="GO" id="GO:0043709">
    <property type="term" value="P:cell adhesion involved in single-species biofilm formation"/>
    <property type="evidence" value="ECO:0007669"/>
    <property type="project" value="TreeGrafter"/>
</dbReference>
<feature type="transmembrane region" description="Helical" evidence="6">
    <location>
        <begin position="34"/>
        <end position="56"/>
    </location>
</feature>
<evidence type="ECO:0000313" key="8">
    <source>
        <dbReference type="EMBL" id="SFK43943.1"/>
    </source>
</evidence>
<dbReference type="PANTHER" id="PTHR45138">
    <property type="entry name" value="REGULATORY COMPONENTS OF SENSORY TRANSDUCTION SYSTEM"/>
    <property type="match status" value="1"/>
</dbReference>
<dbReference type="NCBIfam" id="TIGR00254">
    <property type="entry name" value="GGDEF"/>
    <property type="match status" value="1"/>
</dbReference>
<dbReference type="InterPro" id="IPR043128">
    <property type="entry name" value="Rev_trsase/Diguanyl_cyclase"/>
</dbReference>
<dbReference type="EMBL" id="FOSJ01000034">
    <property type="protein sequence ID" value="SFK43943.1"/>
    <property type="molecule type" value="Genomic_DNA"/>
</dbReference>
<keyword evidence="5 6" id="KW-0472">Membrane</keyword>
<dbReference type="GO" id="GO:0052621">
    <property type="term" value="F:diguanylate cyclase activity"/>
    <property type="evidence" value="ECO:0007669"/>
    <property type="project" value="TreeGrafter"/>
</dbReference>
<keyword evidence="4 6" id="KW-1133">Transmembrane helix</keyword>
<feature type="transmembrane region" description="Helical" evidence="6">
    <location>
        <begin position="164"/>
        <end position="184"/>
    </location>
</feature>
<feature type="transmembrane region" description="Helical" evidence="6">
    <location>
        <begin position="68"/>
        <end position="97"/>
    </location>
</feature>
<evidence type="ECO:0000256" key="6">
    <source>
        <dbReference type="SAM" id="Phobius"/>
    </source>
</evidence>
<feature type="domain" description="GGDEF" evidence="7">
    <location>
        <begin position="228"/>
        <end position="359"/>
    </location>
</feature>
<gene>
    <name evidence="8" type="ORF">SAMN04488569_103419</name>
</gene>
<evidence type="ECO:0000256" key="3">
    <source>
        <dbReference type="ARBA" id="ARBA00022692"/>
    </source>
</evidence>
<dbReference type="Pfam" id="PF07694">
    <property type="entry name" value="5TM-5TMR_LYT"/>
    <property type="match status" value="1"/>
</dbReference>
<organism evidence="8 9">
    <name type="scientific">Marinilactibacillus piezotolerans</name>
    <dbReference type="NCBI Taxonomy" id="258723"/>
    <lineage>
        <taxon>Bacteria</taxon>
        <taxon>Bacillati</taxon>
        <taxon>Bacillota</taxon>
        <taxon>Bacilli</taxon>
        <taxon>Lactobacillales</taxon>
        <taxon>Carnobacteriaceae</taxon>
        <taxon>Marinilactibacillus</taxon>
    </lineage>
</organism>
<dbReference type="PANTHER" id="PTHR45138:SF9">
    <property type="entry name" value="DIGUANYLATE CYCLASE DGCM-RELATED"/>
    <property type="match status" value="1"/>
</dbReference>
<protein>
    <submittedName>
        <fullName evidence="8">Diguanylate cyclase</fullName>
    </submittedName>
</protein>
<dbReference type="CDD" id="cd01949">
    <property type="entry name" value="GGDEF"/>
    <property type="match status" value="1"/>
</dbReference>